<dbReference type="OrthoDB" id="42525at2759"/>
<feature type="region of interest" description="Disordered" evidence="1">
    <location>
        <begin position="1"/>
        <end position="20"/>
    </location>
</feature>
<dbReference type="InterPro" id="IPR009784">
    <property type="entry name" value="DUF1349"/>
</dbReference>
<accession>A0A8H3FD48</accession>
<sequence>MASFQLHNASPNQPEIPTPLPKIFTLRTPPSCDAWRKPPSTNDFNAPFLVRTIALSSLRAARVTVTAQWKTKFDQGGLLLVLPPHKKTDDRNHRSQRRWVKTGIEFFEGKPNISTVASDRWSDWSLAPLPEDSARKITIELSREVANHEKTSTLWVHFVDPVSGNKRPLREVAWVFEEENLNGDGECEIGVYSAKPIRDEDDGEKELDVSFEDLIIEEW</sequence>
<dbReference type="Proteomes" id="UP000664521">
    <property type="component" value="Unassembled WGS sequence"/>
</dbReference>
<name>A0A8H3FD48_9LECA</name>
<dbReference type="AlphaFoldDB" id="A0A8H3FD48"/>
<keyword evidence="3" id="KW-1185">Reference proteome</keyword>
<dbReference type="Pfam" id="PF07081">
    <property type="entry name" value="DUF1349"/>
    <property type="match status" value="1"/>
</dbReference>
<evidence type="ECO:0000313" key="3">
    <source>
        <dbReference type="Proteomes" id="UP000664521"/>
    </source>
</evidence>
<gene>
    <name evidence="2" type="ORF">HETSPECPRED_005235</name>
</gene>
<evidence type="ECO:0000256" key="1">
    <source>
        <dbReference type="SAM" id="MobiDB-lite"/>
    </source>
</evidence>
<reference evidence="2" key="1">
    <citation type="submission" date="2021-03" db="EMBL/GenBank/DDBJ databases">
        <authorList>
            <person name="Tagirdzhanova G."/>
        </authorList>
    </citation>
    <scope>NUCLEOTIDE SEQUENCE</scope>
</reference>
<feature type="compositionally biased region" description="Polar residues" evidence="1">
    <location>
        <begin position="1"/>
        <end position="13"/>
    </location>
</feature>
<dbReference type="Gene3D" id="2.60.120.200">
    <property type="match status" value="1"/>
</dbReference>
<protein>
    <submittedName>
        <fullName evidence="2">Uncharacterized protein</fullName>
    </submittedName>
</protein>
<organism evidence="2 3">
    <name type="scientific">Heterodermia speciosa</name>
    <dbReference type="NCBI Taxonomy" id="116794"/>
    <lineage>
        <taxon>Eukaryota</taxon>
        <taxon>Fungi</taxon>
        <taxon>Dikarya</taxon>
        <taxon>Ascomycota</taxon>
        <taxon>Pezizomycotina</taxon>
        <taxon>Lecanoromycetes</taxon>
        <taxon>OSLEUM clade</taxon>
        <taxon>Lecanoromycetidae</taxon>
        <taxon>Caliciales</taxon>
        <taxon>Physciaceae</taxon>
        <taxon>Heterodermia</taxon>
    </lineage>
</organism>
<dbReference type="PANTHER" id="PTHR35332">
    <property type="entry name" value="REGULATION OF ENOLASE PROTEIN 1"/>
    <property type="match status" value="1"/>
</dbReference>
<dbReference type="EMBL" id="CAJPDS010000032">
    <property type="protein sequence ID" value="CAF9923082.1"/>
    <property type="molecule type" value="Genomic_DNA"/>
</dbReference>
<evidence type="ECO:0000313" key="2">
    <source>
        <dbReference type="EMBL" id="CAF9923082.1"/>
    </source>
</evidence>
<comment type="caution">
    <text evidence="2">The sequence shown here is derived from an EMBL/GenBank/DDBJ whole genome shotgun (WGS) entry which is preliminary data.</text>
</comment>
<dbReference type="PANTHER" id="PTHR35332:SF2">
    <property type="entry name" value="REGULATION OF ENOLASE PROTEIN 1"/>
    <property type="match status" value="1"/>
</dbReference>
<proteinExistence type="predicted"/>